<dbReference type="InterPro" id="IPR012373">
    <property type="entry name" value="Ferrdict_sens_TM"/>
</dbReference>
<comment type="caution">
    <text evidence="4">The sequence shown here is derived from an EMBL/GenBank/DDBJ whole genome shotgun (WGS) entry which is preliminary data.</text>
</comment>
<proteinExistence type="predicted"/>
<dbReference type="Gene3D" id="3.55.50.30">
    <property type="match status" value="1"/>
</dbReference>
<keyword evidence="1" id="KW-1133">Transmembrane helix</keyword>
<evidence type="ECO:0000313" key="4">
    <source>
        <dbReference type="EMBL" id="MFD2966570.1"/>
    </source>
</evidence>
<gene>
    <name evidence="4" type="ORF">ACFS7Y_04185</name>
</gene>
<keyword evidence="1" id="KW-0812">Transmembrane</keyword>
<dbReference type="Pfam" id="PF04773">
    <property type="entry name" value="FecR"/>
    <property type="match status" value="1"/>
</dbReference>
<feature type="domain" description="FecR protein" evidence="2">
    <location>
        <begin position="100"/>
        <end position="197"/>
    </location>
</feature>
<dbReference type="InterPro" id="IPR032508">
    <property type="entry name" value="FecR_C"/>
</dbReference>
<dbReference type="PANTHER" id="PTHR30273:SF2">
    <property type="entry name" value="PROTEIN FECR"/>
    <property type="match status" value="1"/>
</dbReference>
<accession>A0ABW6BAJ1</accession>
<dbReference type="PIRSF" id="PIRSF018266">
    <property type="entry name" value="FecR"/>
    <property type="match status" value="1"/>
</dbReference>
<feature type="transmembrane region" description="Helical" evidence="1">
    <location>
        <begin position="71"/>
        <end position="95"/>
    </location>
</feature>
<feature type="domain" description="Protein FecR C-terminal" evidence="3">
    <location>
        <begin position="236"/>
        <end position="305"/>
    </location>
</feature>
<evidence type="ECO:0000313" key="5">
    <source>
        <dbReference type="Proteomes" id="UP001597525"/>
    </source>
</evidence>
<dbReference type="Proteomes" id="UP001597525">
    <property type="component" value="Unassembled WGS sequence"/>
</dbReference>
<dbReference type="RefSeq" id="WP_320184354.1">
    <property type="nucleotide sequence ID" value="NZ_CP138332.1"/>
</dbReference>
<reference evidence="5" key="1">
    <citation type="journal article" date="2019" name="Int. J. Syst. Evol. Microbiol.">
        <title>The Global Catalogue of Microorganisms (GCM) 10K type strain sequencing project: providing services to taxonomists for standard genome sequencing and annotation.</title>
        <authorList>
            <consortium name="The Broad Institute Genomics Platform"/>
            <consortium name="The Broad Institute Genome Sequencing Center for Infectious Disease"/>
            <person name="Wu L."/>
            <person name="Ma J."/>
        </authorList>
    </citation>
    <scope>NUCLEOTIDE SEQUENCE [LARGE SCALE GENOMIC DNA]</scope>
    <source>
        <strain evidence="5">KCTC 22814</strain>
    </source>
</reference>
<dbReference type="InterPro" id="IPR006860">
    <property type="entry name" value="FecR"/>
</dbReference>
<evidence type="ECO:0000259" key="2">
    <source>
        <dbReference type="Pfam" id="PF04773"/>
    </source>
</evidence>
<evidence type="ECO:0000256" key="1">
    <source>
        <dbReference type="SAM" id="Phobius"/>
    </source>
</evidence>
<dbReference type="PANTHER" id="PTHR30273">
    <property type="entry name" value="PERIPLASMIC SIGNAL SENSOR AND SIGMA FACTOR ACTIVATOR FECR-RELATED"/>
    <property type="match status" value="1"/>
</dbReference>
<dbReference type="Pfam" id="PF16344">
    <property type="entry name" value="FecR_C"/>
    <property type="match status" value="1"/>
</dbReference>
<dbReference type="EMBL" id="JBHUPB010000003">
    <property type="protein sequence ID" value="MFD2966570.1"/>
    <property type="molecule type" value="Genomic_DNA"/>
</dbReference>
<keyword evidence="5" id="KW-1185">Reference proteome</keyword>
<sequence>MQIQHIKKLIQNYLAKKTTKQEDQALAQWFSALEEKPLPHDTKQLSEIEKSLWSNIQGATNSTDPVKHKSVWFWPAIASTAALLLFTIGLSYYFINSPKTYTTAYGETKNIALPDGSTVSLGENSRLVVSNDFAASAKRKVQLYDGQAFFQVAKDASRPFVVAGENMQTEVLGTSFHIHAKKGASAWRIFVKTGKVRVFDRRDSTKKFTLMAQESLLYAQHDRSFKLRKDNDQQQYLTFNENNLLEVAKELEKHFALRITIEAGLENDHHFSGEFKATESMSEILEIICIATGTQYSLQGNEVTISSIKK</sequence>
<evidence type="ECO:0000259" key="3">
    <source>
        <dbReference type="Pfam" id="PF16344"/>
    </source>
</evidence>
<organism evidence="4 5">
    <name type="scientific">Sphingobacterium bambusae</name>
    <dbReference type="NCBI Taxonomy" id="662858"/>
    <lineage>
        <taxon>Bacteria</taxon>
        <taxon>Pseudomonadati</taxon>
        <taxon>Bacteroidota</taxon>
        <taxon>Sphingobacteriia</taxon>
        <taxon>Sphingobacteriales</taxon>
        <taxon>Sphingobacteriaceae</taxon>
        <taxon>Sphingobacterium</taxon>
    </lineage>
</organism>
<dbReference type="Gene3D" id="2.60.120.1440">
    <property type="match status" value="1"/>
</dbReference>
<protein>
    <submittedName>
        <fullName evidence="4">FecR family protein</fullName>
    </submittedName>
</protein>
<name>A0ABW6BAJ1_9SPHI</name>
<keyword evidence="1" id="KW-0472">Membrane</keyword>